<dbReference type="Proteomes" id="UP001054889">
    <property type="component" value="Unassembled WGS sequence"/>
</dbReference>
<dbReference type="EMBL" id="BQKI01000009">
    <property type="protein sequence ID" value="GJN01889.1"/>
    <property type="molecule type" value="Genomic_DNA"/>
</dbReference>
<evidence type="ECO:0000313" key="2">
    <source>
        <dbReference type="EMBL" id="GJN01889.1"/>
    </source>
</evidence>
<name>A0AAV5CTD1_ELECO</name>
<sequence>MGKKAGIMQEKGEPSAPAARKRKRGGRRSGDASGKGICDDVIRSIFARLPARAAVASMVLSKDHRRMICSPEFRSLHCRLAPPLPPPHIAYVATAPIRRRSDRDPVSGYHGFHVAGPGITGNGGPMRALSGWKYLNMKFSKHPYHGEET</sequence>
<keyword evidence="3" id="KW-1185">Reference proteome</keyword>
<evidence type="ECO:0000256" key="1">
    <source>
        <dbReference type="SAM" id="MobiDB-lite"/>
    </source>
</evidence>
<gene>
    <name evidence="2" type="primary">ga19191</name>
    <name evidence="2" type="ORF">PR202_ga19191</name>
</gene>
<feature type="region of interest" description="Disordered" evidence="1">
    <location>
        <begin position="1"/>
        <end position="34"/>
    </location>
</feature>
<protein>
    <submittedName>
        <fullName evidence="2">Uncharacterized protein</fullName>
    </submittedName>
</protein>
<organism evidence="2 3">
    <name type="scientific">Eleusine coracana subsp. coracana</name>
    <dbReference type="NCBI Taxonomy" id="191504"/>
    <lineage>
        <taxon>Eukaryota</taxon>
        <taxon>Viridiplantae</taxon>
        <taxon>Streptophyta</taxon>
        <taxon>Embryophyta</taxon>
        <taxon>Tracheophyta</taxon>
        <taxon>Spermatophyta</taxon>
        <taxon>Magnoliopsida</taxon>
        <taxon>Liliopsida</taxon>
        <taxon>Poales</taxon>
        <taxon>Poaceae</taxon>
        <taxon>PACMAD clade</taxon>
        <taxon>Chloridoideae</taxon>
        <taxon>Cynodonteae</taxon>
        <taxon>Eleusininae</taxon>
        <taxon>Eleusine</taxon>
    </lineage>
</organism>
<dbReference type="AlphaFoldDB" id="A0AAV5CTD1"/>
<comment type="caution">
    <text evidence="2">The sequence shown here is derived from an EMBL/GenBank/DDBJ whole genome shotgun (WGS) entry which is preliminary data.</text>
</comment>
<evidence type="ECO:0000313" key="3">
    <source>
        <dbReference type="Proteomes" id="UP001054889"/>
    </source>
</evidence>
<accession>A0AAV5CTD1</accession>
<reference evidence="2" key="2">
    <citation type="submission" date="2021-12" db="EMBL/GenBank/DDBJ databases">
        <title>Resequencing data analysis of finger millet.</title>
        <authorList>
            <person name="Hatakeyama M."/>
            <person name="Aluri S."/>
            <person name="Balachadran M.T."/>
            <person name="Sivarajan S.R."/>
            <person name="Poveda L."/>
            <person name="Shimizu-Inatsugi R."/>
            <person name="Schlapbach R."/>
            <person name="Sreeman S.M."/>
            <person name="Shimizu K.K."/>
        </authorList>
    </citation>
    <scope>NUCLEOTIDE SEQUENCE</scope>
</reference>
<reference evidence="2" key="1">
    <citation type="journal article" date="2018" name="DNA Res.">
        <title>Multiple hybrid de novo genome assembly of finger millet, an orphan allotetraploid crop.</title>
        <authorList>
            <person name="Hatakeyama M."/>
            <person name="Aluri S."/>
            <person name="Balachadran M.T."/>
            <person name="Sivarajan S.R."/>
            <person name="Patrignani A."/>
            <person name="Gruter S."/>
            <person name="Poveda L."/>
            <person name="Shimizu-Inatsugi R."/>
            <person name="Baeten J."/>
            <person name="Francoijs K.J."/>
            <person name="Nataraja K.N."/>
            <person name="Reddy Y.A.N."/>
            <person name="Phadnis S."/>
            <person name="Ravikumar R.L."/>
            <person name="Schlapbach R."/>
            <person name="Sreeman S.M."/>
            <person name="Shimizu K.K."/>
        </authorList>
    </citation>
    <scope>NUCLEOTIDE SEQUENCE</scope>
</reference>
<proteinExistence type="predicted"/>